<reference evidence="4" key="1">
    <citation type="journal article" date="2015" name="Genome Announc.">
        <title>Genome sequence of the AIDS-associated pathogen Penicillium marneffei (ATCC18224) and its near taxonomic relative Talaromyces stipitatus (ATCC10500).</title>
        <authorList>
            <person name="Nierman W.C."/>
            <person name="Fedorova-Abrams N.D."/>
            <person name="Andrianopoulos A."/>
        </authorList>
    </citation>
    <scope>NUCLEOTIDE SEQUENCE [LARGE SCALE GENOMIC DNA]</scope>
    <source>
        <strain evidence="4">ATCC 10500 / CBS 375.48 / QM 6759 / NRRL 1006</strain>
    </source>
</reference>
<evidence type="ECO:0000313" key="4">
    <source>
        <dbReference type="Proteomes" id="UP000001745"/>
    </source>
</evidence>
<gene>
    <name evidence="3" type="ORF">TSTA_002130</name>
</gene>
<dbReference type="Proteomes" id="UP000001745">
    <property type="component" value="Unassembled WGS sequence"/>
</dbReference>
<evidence type="ECO:0008006" key="5">
    <source>
        <dbReference type="Google" id="ProtNLM"/>
    </source>
</evidence>
<feature type="transmembrane region" description="Helical" evidence="2">
    <location>
        <begin position="108"/>
        <end position="126"/>
    </location>
</feature>
<dbReference type="STRING" id="441959.B8MSZ0"/>
<dbReference type="InParanoid" id="B8MSZ0"/>
<dbReference type="OrthoDB" id="3469466at2759"/>
<name>B8MSZ0_TALSN</name>
<accession>B8MSZ0</accession>
<keyword evidence="4" id="KW-1185">Reference proteome</keyword>
<keyword evidence="2" id="KW-1133">Transmembrane helix</keyword>
<keyword evidence="2" id="KW-0812">Transmembrane</keyword>
<keyword evidence="2" id="KW-0472">Membrane</keyword>
<evidence type="ECO:0000256" key="2">
    <source>
        <dbReference type="SAM" id="Phobius"/>
    </source>
</evidence>
<dbReference type="VEuPathDB" id="FungiDB:TSTA_002130"/>
<protein>
    <recommendedName>
        <fullName evidence="5">C6 finger domain protein</fullName>
    </recommendedName>
</protein>
<organism evidence="3 4">
    <name type="scientific">Talaromyces stipitatus (strain ATCC 10500 / CBS 375.48 / QM 6759 / NRRL 1006)</name>
    <name type="common">Penicillium stipitatum</name>
    <dbReference type="NCBI Taxonomy" id="441959"/>
    <lineage>
        <taxon>Eukaryota</taxon>
        <taxon>Fungi</taxon>
        <taxon>Dikarya</taxon>
        <taxon>Ascomycota</taxon>
        <taxon>Pezizomycotina</taxon>
        <taxon>Eurotiomycetes</taxon>
        <taxon>Eurotiomycetidae</taxon>
        <taxon>Eurotiales</taxon>
        <taxon>Trichocomaceae</taxon>
        <taxon>Talaromyces</taxon>
        <taxon>Talaromyces sect. Talaromyces</taxon>
    </lineage>
</organism>
<sequence length="207" mass="24165">MGPRRKKAAQLRSGPLNPDPQPRRPLQDLQWLTMPPRMRHIIGRMHYYNQLIACYLAGSIETPHMAIFEDQRNWIQRSLLELPYFDEVVVEPDGPFSRFDHEAVRASLLFYSYLVIFPIPFAYSPYDRLRQLLMGILMDEGAQNLPQPFLLWAVSLGAISEIQILGHLQDSQQCWNDYKSVVQSVMWQDSVLDPFMQRIWLAHILAV</sequence>
<dbReference type="EMBL" id="EQ962660">
    <property type="protein sequence ID" value="EED12146.1"/>
    <property type="molecule type" value="Genomic_DNA"/>
</dbReference>
<dbReference type="RefSeq" id="XP_002487800.1">
    <property type="nucleotide sequence ID" value="XM_002487755.1"/>
</dbReference>
<dbReference type="GeneID" id="8102824"/>
<evidence type="ECO:0000256" key="1">
    <source>
        <dbReference type="SAM" id="MobiDB-lite"/>
    </source>
</evidence>
<dbReference type="AlphaFoldDB" id="B8MSZ0"/>
<feature type="region of interest" description="Disordered" evidence="1">
    <location>
        <begin position="1"/>
        <end position="25"/>
    </location>
</feature>
<dbReference type="HOGENOM" id="CLU_1327166_0_0_1"/>
<dbReference type="PhylomeDB" id="B8MSZ0"/>
<evidence type="ECO:0000313" key="3">
    <source>
        <dbReference type="EMBL" id="EED12146.1"/>
    </source>
</evidence>
<proteinExistence type="predicted"/>